<keyword evidence="2" id="KW-1185">Reference proteome</keyword>
<evidence type="ECO:0000313" key="2">
    <source>
        <dbReference type="Proteomes" id="UP000693946"/>
    </source>
</evidence>
<dbReference type="AlphaFoldDB" id="A0AAV6SRN3"/>
<comment type="caution">
    <text evidence="1">The sequence shown here is derived from an EMBL/GenBank/DDBJ whole genome shotgun (WGS) entry which is preliminary data.</text>
</comment>
<organism evidence="1 2">
    <name type="scientific">Solea senegalensis</name>
    <name type="common">Senegalese sole</name>
    <dbReference type="NCBI Taxonomy" id="28829"/>
    <lineage>
        <taxon>Eukaryota</taxon>
        <taxon>Metazoa</taxon>
        <taxon>Chordata</taxon>
        <taxon>Craniata</taxon>
        <taxon>Vertebrata</taxon>
        <taxon>Euteleostomi</taxon>
        <taxon>Actinopterygii</taxon>
        <taxon>Neopterygii</taxon>
        <taxon>Teleostei</taxon>
        <taxon>Neoteleostei</taxon>
        <taxon>Acanthomorphata</taxon>
        <taxon>Carangaria</taxon>
        <taxon>Pleuronectiformes</taxon>
        <taxon>Pleuronectoidei</taxon>
        <taxon>Soleidae</taxon>
        <taxon>Solea</taxon>
    </lineage>
</organism>
<reference evidence="1 2" key="1">
    <citation type="journal article" date="2021" name="Sci. Rep.">
        <title>Chromosome anchoring in Senegalese sole (Solea senegalensis) reveals sex-associated markers and genome rearrangements in flatfish.</title>
        <authorList>
            <person name="Guerrero-Cozar I."/>
            <person name="Gomez-Garrido J."/>
            <person name="Berbel C."/>
            <person name="Martinez-Blanch J.F."/>
            <person name="Alioto T."/>
            <person name="Claros M.G."/>
            <person name="Gagnaire P.A."/>
            <person name="Manchado M."/>
        </authorList>
    </citation>
    <scope>NUCLEOTIDE SEQUENCE [LARGE SCALE GENOMIC DNA]</scope>
    <source>
        <strain evidence="1">Sse05_10M</strain>
    </source>
</reference>
<name>A0AAV6SRN3_SOLSE</name>
<evidence type="ECO:0000313" key="1">
    <source>
        <dbReference type="EMBL" id="KAG7520248.1"/>
    </source>
</evidence>
<dbReference type="Proteomes" id="UP000693946">
    <property type="component" value="Linkage Group LG11"/>
</dbReference>
<gene>
    <name evidence="1" type="ORF">JOB18_025818</name>
</gene>
<sequence length="104" mass="11261">MVANFFQLIPLLFNDPKQSLSSSQKQPVTLSCHLLLIPVSLLTTFFLFSSSSSSSSPPRSSFASFPEDSLCLLLPLFVSPEPLMLSVVNGLASCFKAAIAECKF</sequence>
<proteinExistence type="predicted"/>
<protein>
    <submittedName>
        <fullName evidence="1">Uncharacterized protein</fullName>
    </submittedName>
</protein>
<dbReference type="EMBL" id="JAGKHQ010000003">
    <property type="protein sequence ID" value="KAG7520248.1"/>
    <property type="molecule type" value="Genomic_DNA"/>
</dbReference>
<accession>A0AAV6SRN3</accession>